<evidence type="ECO:0000256" key="2">
    <source>
        <dbReference type="ARBA" id="ARBA00022801"/>
    </source>
</evidence>
<evidence type="ECO:0000259" key="3">
    <source>
        <dbReference type="PROSITE" id="PS51677"/>
    </source>
</evidence>
<dbReference type="InterPro" id="IPR011330">
    <property type="entry name" value="Glyco_hydro/deAcase_b/a-brl"/>
</dbReference>
<sequence>MSAGSPKRKSVFQGNVRMCMTWSGDTFFFIVVHIYDMSKRGRESGLHRKSILQFLGMLYLVCLILKAGSGREAEEADGAITAGVEKPKIAITFDDGPHPVWTPKLLEGLKEREVLATFFLIGSNIDGNETVVKEMYENGHIVGNHTFHHVEMTKLSDEKATEEIRMTNEKISAITGEPVSFMRPPFGAWQKGLEKEMQVLPVNWSVDTLDWTTKNADEIVNKVVTEVKENDIILMHDCYESSVNAALRIVDILKESGYEFVTVEELILP</sequence>
<dbReference type="SUPFAM" id="SSF88713">
    <property type="entry name" value="Glycoside hydrolase/deacetylase"/>
    <property type="match status" value="1"/>
</dbReference>
<dbReference type="GO" id="GO:0016810">
    <property type="term" value="F:hydrolase activity, acting on carbon-nitrogen (but not peptide) bonds"/>
    <property type="evidence" value="ECO:0007669"/>
    <property type="project" value="InterPro"/>
</dbReference>
<name>A0A4R3JQ55_9FIRM</name>
<feature type="domain" description="NodB homology" evidence="3">
    <location>
        <begin position="87"/>
        <end position="261"/>
    </location>
</feature>
<dbReference type="GO" id="GO:0046872">
    <property type="term" value="F:metal ion binding"/>
    <property type="evidence" value="ECO:0007669"/>
    <property type="project" value="UniProtKB-KW"/>
</dbReference>
<evidence type="ECO:0000313" key="5">
    <source>
        <dbReference type="Proteomes" id="UP000294613"/>
    </source>
</evidence>
<dbReference type="PROSITE" id="PS51677">
    <property type="entry name" value="NODB"/>
    <property type="match status" value="1"/>
</dbReference>
<dbReference type="EMBL" id="SLZV01000006">
    <property type="protein sequence ID" value="TCS68905.1"/>
    <property type="molecule type" value="Genomic_DNA"/>
</dbReference>
<reference evidence="4 5" key="1">
    <citation type="submission" date="2019-03" db="EMBL/GenBank/DDBJ databases">
        <title>Genomic Encyclopedia of Type Strains, Phase IV (KMG-IV): sequencing the most valuable type-strain genomes for metagenomic binning, comparative biology and taxonomic classification.</title>
        <authorList>
            <person name="Goeker M."/>
        </authorList>
    </citation>
    <scope>NUCLEOTIDE SEQUENCE [LARGE SCALE GENOMIC DNA]</scope>
    <source>
        <strain evidence="4 5">DSM 103426</strain>
    </source>
</reference>
<comment type="caution">
    <text evidence="4">The sequence shown here is derived from an EMBL/GenBank/DDBJ whole genome shotgun (WGS) entry which is preliminary data.</text>
</comment>
<dbReference type="AlphaFoldDB" id="A0A4R3JQ55"/>
<dbReference type="PANTHER" id="PTHR10587">
    <property type="entry name" value="GLYCOSYL TRANSFERASE-RELATED"/>
    <property type="match status" value="1"/>
</dbReference>
<organism evidence="4 5">
    <name type="scientific">Faecalimonas umbilicata</name>
    <dbReference type="NCBI Taxonomy" id="1912855"/>
    <lineage>
        <taxon>Bacteria</taxon>
        <taxon>Bacillati</taxon>
        <taxon>Bacillota</taxon>
        <taxon>Clostridia</taxon>
        <taxon>Lachnospirales</taxon>
        <taxon>Lachnospiraceae</taxon>
        <taxon>Faecalimonas</taxon>
    </lineage>
</organism>
<gene>
    <name evidence="4" type="ORF">EDD74_106109</name>
</gene>
<proteinExistence type="predicted"/>
<dbReference type="InterPro" id="IPR050248">
    <property type="entry name" value="Polysacc_deacetylase_ArnD"/>
</dbReference>
<evidence type="ECO:0000256" key="1">
    <source>
        <dbReference type="ARBA" id="ARBA00022723"/>
    </source>
</evidence>
<keyword evidence="2" id="KW-0378">Hydrolase</keyword>
<dbReference type="RefSeq" id="WP_116441256.1">
    <property type="nucleotide sequence ID" value="NZ_BHEO01000002.1"/>
</dbReference>
<dbReference type="Proteomes" id="UP000294613">
    <property type="component" value="Unassembled WGS sequence"/>
</dbReference>
<keyword evidence="1" id="KW-0479">Metal-binding</keyword>
<dbReference type="Gene3D" id="3.20.20.370">
    <property type="entry name" value="Glycoside hydrolase/deacetylase"/>
    <property type="match status" value="1"/>
</dbReference>
<evidence type="ECO:0000313" key="4">
    <source>
        <dbReference type="EMBL" id="TCS68905.1"/>
    </source>
</evidence>
<dbReference type="Pfam" id="PF01522">
    <property type="entry name" value="Polysacc_deac_1"/>
    <property type="match status" value="1"/>
</dbReference>
<dbReference type="GO" id="GO:0005975">
    <property type="term" value="P:carbohydrate metabolic process"/>
    <property type="evidence" value="ECO:0007669"/>
    <property type="project" value="InterPro"/>
</dbReference>
<dbReference type="PANTHER" id="PTHR10587:SF133">
    <property type="entry name" value="CHITIN DEACETYLASE 1-RELATED"/>
    <property type="match status" value="1"/>
</dbReference>
<protein>
    <submittedName>
        <fullName evidence="4">Peptidoglycan/xylan/chitin deacetylase (PgdA/CDA1 family)</fullName>
    </submittedName>
</protein>
<dbReference type="InterPro" id="IPR002509">
    <property type="entry name" value="NODB_dom"/>
</dbReference>
<dbReference type="CDD" id="cd10954">
    <property type="entry name" value="CE4_CtAXE_like"/>
    <property type="match status" value="1"/>
</dbReference>
<dbReference type="GO" id="GO:0016020">
    <property type="term" value="C:membrane"/>
    <property type="evidence" value="ECO:0007669"/>
    <property type="project" value="TreeGrafter"/>
</dbReference>
<accession>A0A4R3JQ55</accession>